<evidence type="ECO:0000256" key="10">
    <source>
        <dbReference type="SAM" id="Phobius"/>
    </source>
</evidence>
<keyword evidence="5 10" id="KW-0812">Transmembrane</keyword>
<dbReference type="OrthoDB" id="3711957at2"/>
<dbReference type="SMART" id="SM01323">
    <property type="entry name" value="YajC"/>
    <property type="match status" value="1"/>
</dbReference>
<evidence type="ECO:0000313" key="11">
    <source>
        <dbReference type="EMBL" id="RNL79200.1"/>
    </source>
</evidence>
<reference evidence="11 12" key="1">
    <citation type="submission" date="2018-11" db="EMBL/GenBank/DDBJ databases">
        <authorList>
            <person name="Li F."/>
        </authorList>
    </citation>
    <scope>NUCLEOTIDE SEQUENCE [LARGE SCALE GENOMIC DNA]</scope>
    <source>
        <strain evidence="11 12">KIS18-7</strain>
    </source>
</reference>
<evidence type="ECO:0000256" key="4">
    <source>
        <dbReference type="ARBA" id="ARBA00022475"/>
    </source>
</evidence>
<keyword evidence="12" id="KW-1185">Reference proteome</keyword>
<keyword evidence="9 10" id="KW-0472">Membrane</keyword>
<evidence type="ECO:0000256" key="1">
    <source>
        <dbReference type="ARBA" id="ARBA00004162"/>
    </source>
</evidence>
<keyword evidence="3" id="KW-0813">Transport</keyword>
<sequence>MGAPDPPNPIRESTVSPELAQFLVFLVALVGLGYLVTRPARRQQRQMSELQADIEIGDEVILSAGIFGTVRSVDDDRVGLEIAEGTVITVARQVVVRRVPDQVDETEAPPAEHESED</sequence>
<keyword evidence="4" id="KW-1003">Cell membrane</keyword>
<evidence type="ECO:0000256" key="3">
    <source>
        <dbReference type="ARBA" id="ARBA00022448"/>
    </source>
</evidence>
<evidence type="ECO:0000256" key="9">
    <source>
        <dbReference type="ARBA" id="ARBA00023136"/>
    </source>
</evidence>
<organism evidence="11 12">
    <name type="scientific">Nocardioides marmorisolisilvae</name>
    <dbReference type="NCBI Taxonomy" id="1542737"/>
    <lineage>
        <taxon>Bacteria</taxon>
        <taxon>Bacillati</taxon>
        <taxon>Actinomycetota</taxon>
        <taxon>Actinomycetes</taxon>
        <taxon>Propionibacteriales</taxon>
        <taxon>Nocardioidaceae</taxon>
        <taxon>Nocardioides</taxon>
    </lineage>
</organism>
<dbReference type="GO" id="GO:0005886">
    <property type="term" value="C:plasma membrane"/>
    <property type="evidence" value="ECO:0007669"/>
    <property type="project" value="UniProtKB-SubCell"/>
</dbReference>
<gene>
    <name evidence="11" type="primary">yajC</name>
    <name evidence="11" type="ORF">EFL95_09235</name>
</gene>
<evidence type="ECO:0000256" key="8">
    <source>
        <dbReference type="ARBA" id="ARBA00023010"/>
    </source>
</evidence>
<keyword evidence="7 10" id="KW-1133">Transmembrane helix</keyword>
<dbReference type="AlphaFoldDB" id="A0A3N0DUC8"/>
<dbReference type="NCBIfam" id="TIGR00739">
    <property type="entry name" value="yajC"/>
    <property type="match status" value="1"/>
</dbReference>
<evidence type="ECO:0000256" key="5">
    <source>
        <dbReference type="ARBA" id="ARBA00022692"/>
    </source>
</evidence>
<comment type="caution">
    <text evidence="11">The sequence shown here is derived from an EMBL/GenBank/DDBJ whole genome shotgun (WGS) entry which is preliminary data.</text>
</comment>
<protein>
    <submittedName>
        <fullName evidence="11">Preprotein translocase subunit YajC</fullName>
    </submittedName>
</protein>
<dbReference type="Pfam" id="PF02699">
    <property type="entry name" value="YajC"/>
    <property type="match status" value="1"/>
</dbReference>
<dbReference type="EMBL" id="RJSG01000002">
    <property type="protein sequence ID" value="RNL79200.1"/>
    <property type="molecule type" value="Genomic_DNA"/>
</dbReference>
<dbReference type="Proteomes" id="UP000277094">
    <property type="component" value="Unassembled WGS sequence"/>
</dbReference>
<dbReference type="PANTHER" id="PTHR33909:SF1">
    <property type="entry name" value="SEC TRANSLOCON ACCESSORY COMPLEX SUBUNIT YAJC"/>
    <property type="match status" value="1"/>
</dbReference>
<keyword evidence="6" id="KW-0653">Protein transport</keyword>
<feature type="transmembrane region" description="Helical" evidence="10">
    <location>
        <begin position="20"/>
        <end position="37"/>
    </location>
</feature>
<keyword evidence="8" id="KW-0811">Translocation</keyword>
<comment type="similarity">
    <text evidence="2">Belongs to the YajC family.</text>
</comment>
<dbReference type="GO" id="GO:0015031">
    <property type="term" value="P:protein transport"/>
    <property type="evidence" value="ECO:0007669"/>
    <property type="project" value="UniProtKB-KW"/>
</dbReference>
<dbReference type="PRINTS" id="PR01853">
    <property type="entry name" value="YAJCTRNLCASE"/>
</dbReference>
<accession>A0A3N0DUC8</accession>
<proteinExistence type="inferred from homology"/>
<evidence type="ECO:0000256" key="2">
    <source>
        <dbReference type="ARBA" id="ARBA00006742"/>
    </source>
</evidence>
<name>A0A3N0DUC8_9ACTN</name>
<evidence type="ECO:0000256" key="7">
    <source>
        <dbReference type="ARBA" id="ARBA00022989"/>
    </source>
</evidence>
<evidence type="ECO:0000256" key="6">
    <source>
        <dbReference type="ARBA" id="ARBA00022927"/>
    </source>
</evidence>
<evidence type="ECO:0000313" key="12">
    <source>
        <dbReference type="Proteomes" id="UP000277094"/>
    </source>
</evidence>
<dbReference type="InterPro" id="IPR003849">
    <property type="entry name" value="Preprotein_translocase_YajC"/>
</dbReference>
<dbReference type="PANTHER" id="PTHR33909">
    <property type="entry name" value="SEC TRANSLOCON ACCESSORY COMPLEX SUBUNIT YAJC"/>
    <property type="match status" value="1"/>
</dbReference>
<comment type="subcellular location">
    <subcellularLocation>
        <location evidence="1">Cell membrane</location>
        <topology evidence="1">Single-pass membrane protein</topology>
    </subcellularLocation>
</comment>